<dbReference type="GO" id="GO:0000139">
    <property type="term" value="C:Golgi membrane"/>
    <property type="evidence" value="ECO:0007669"/>
    <property type="project" value="InterPro"/>
</dbReference>
<evidence type="ECO:0000256" key="1">
    <source>
        <dbReference type="ARBA" id="ARBA00004141"/>
    </source>
</evidence>
<feature type="transmembrane region" description="Helical" evidence="6">
    <location>
        <begin position="82"/>
        <end position="107"/>
    </location>
</feature>
<feature type="transmembrane region" description="Helical" evidence="6">
    <location>
        <begin position="199"/>
        <end position="217"/>
    </location>
</feature>
<dbReference type="InterPro" id="IPR007271">
    <property type="entry name" value="Nuc_sug_transpt"/>
</dbReference>
<feature type="transmembrane region" description="Helical" evidence="6">
    <location>
        <begin position="52"/>
        <end position="70"/>
    </location>
</feature>
<evidence type="ECO:0008006" key="9">
    <source>
        <dbReference type="Google" id="ProtNLM"/>
    </source>
</evidence>
<dbReference type="InterPro" id="IPR037185">
    <property type="entry name" value="EmrE-like"/>
</dbReference>
<reference evidence="7" key="2">
    <citation type="journal article" date="2019" name="IMA Fungus">
        <title>Genome sequencing and comparison of five Tilletia species to identify candidate genes for the detection of regulated species infecting wheat.</title>
        <authorList>
            <person name="Nguyen H.D.T."/>
            <person name="Sultana T."/>
            <person name="Kesanakurti P."/>
            <person name="Hambleton S."/>
        </authorList>
    </citation>
    <scope>NUCLEOTIDE SEQUENCE</scope>
    <source>
        <strain evidence="7">DAOMC 236416</strain>
    </source>
</reference>
<keyword evidence="4 6" id="KW-0472">Membrane</keyword>
<feature type="compositionally biased region" description="Basic and acidic residues" evidence="5">
    <location>
        <begin position="660"/>
        <end position="672"/>
    </location>
</feature>
<feature type="region of interest" description="Disordered" evidence="5">
    <location>
        <begin position="505"/>
        <end position="546"/>
    </location>
</feature>
<keyword evidence="3 6" id="KW-1133">Transmembrane helix</keyword>
<gene>
    <name evidence="7" type="ORF">A4X13_0g223</name>
</gene>
<organism evidence="7 8">
    <name type="scientific">Tilletia indica</name>
    <dbReference type="NCBI Taxonomy" id="43049"/>
    <lineage>
        <taxon>Eukaryota</taxon>
        <taxon>Fungi</taxon>
        <taxon>Dikarya</taxon>
        <taxon>Basidiomycota</taxon>
        <taxon>Ustilaginomycotina</taxon>
        <taxon>Exobasidiomycetes</taxon>
        <taxon>Tilletiales</taxon>
        <taxon>Tilletiaceae</taxon>
        <taxon>Tilletia</taxon>
    </lineage>
</organism>
<feature type="region of interest" description="Disordered" evidence="5">
    <location>
        <begin position="660"/>
        <end position="726"/>
    </location>
</feature>
<comment type="subcellular location">
    <subcellularLocation>
        <location evidence="1">Membrane</location>
        <topology evidence="1">Multi-pass membrane protein</topology>
    </subcellularLocation>
</comment>
<dbReference type="Pfam" id="PF04142">
    <property type="entry name" value="Nuc_sug_transp"/>
    <property type="match status" value="2"/>
</dbReference>
<dbReference type="SUPFAM" id="SSF103481">
    <property type="entry name" value="Multidrug resistance efflux transporter EmrE"/>
    <property type="match status" value="1"/>
</dbReference>
<evidence type="ECO:0000256" key="5">
    <source>
        <dbReference type="SAM" id="MobiDB-lite"/>
    </source>
</evidence>
<dbReference type="PANTHER" id="PTHR10231">
    <property type="entry name" value="NUCLEOTIDE-SUGAR TRANSMEMBRANE TRANSPORTER"/>
    <property type="match status" value="1"/>
</dbReference>
<evidence type="ECO:0000256" key="2">
    <source>
        <dbReference type="ARBA" id="ARBA00022692"/>
    </source>
</evidence>
<feature type="compositionally biased region" description="Basic and acidic residues" evidence="5">
    <location>
        <begin position="1"/>
        <end position="13"/>
    </location>
</feature>
<feature type="transmembrane region" description="Helical" evidence="6">
    <location>
        <begin position="444"/>
        <end position="462"/>
    </location>
</feature>
<feature type="compositionally biased region" description="Low complexity" evidence="5">
    <location>
        <begin position="534"/>
        <end position="543"/>
    </location>
</feature>
<dbReference type="EMBL" id="LWDF02000007">
    <property type="protein sequence ID" value="KAE8260646.1"/>
    <property type="molecule type" value="Genomic_DNA"/>
</dbReference>
<feature type="transmembrane region" description="Helical" evidence="6">
    <location>
        <begin position="482"/>
        <end position="499"/>
    </location>
</feature>
<keyword evidence="2 6" id="KW-0812">Transmembrane</keyword>
<feature type="region of interest" description="Disordered" evidence="5">
    <location>
        <begin position="560"/>
        <end position="609"/>
    </location>
</feature>
<reference evidence="7" key="1">
    <citation type="submission" date="2016-04" db="EMBL/GenBank/DDBJ databases">
        <authorList>
            <person name="Nguyen H.D."/>
            <person name="Samba Siva P."/>
            <person name="Cullis J."/>
            <person name="Levesque C.A."/>
            <person name="Hambleton S."/>
        </authorList>
    </citation>
    <scope>NUCLEOTIDE SEQUENCE</scope>
    <source>
        <strain evidence="7">DAOMC 236416</strain>
    </source>
</reference>
<feature type="transmembrane region" description="Helical" evidence="6">
    <location>
        <begin position="386"/>
        <end position="407"/>
    </location>
</feature>
<comment type="caution">
    <text evidence="7">The sequence shown here is derived from an EMBL/GenBank/DDBJ whole genome shotgun (WGS) entry which is preliminary data.</text>
</comment>
<feature type="region of interest" description="Disordered" evidence="5">
    <location>
        <begin position="1"/>
        <end position="36"/>
    </location>
</feature>
<feature type="compositionally biased region" description="Low complexity" evidence="5">
    <location>
        <begin position="346"/>
        <end position="364"/>
    </location>
</feature>
<sequence length="726" mass="77264">MFMVPRSERERARNERRRGGASGSGGTSGSGSKVHHAGIGRRSWSILCSPKLLCLLALAVQNAALVIVMHHSRVSVPPEKRYYTATAVLFVELLKGAISLLVAFYTVDPPPQAMALAGSSSKWNQDIARMKNVVVQVGSPDCMKLAIPAALYVLQQRLQYTAAANLDPTTFTVSYQAKVLTTAFFSFVLLRTRIRTIQWIALFGLALGVAVVQIQSLEARQAISTLGQTMATQGNAGESFLLSQYRSTLHGISNPFSGRGEQTQPTEERPYHAIMNPFIGFLAVGAACMTSGFAGVYFEMLLKGRAGRSKSQPLPQHVLPTHAGGARTSQSDHSVAIQLENLEGKSAFSSSKAKPNSSSSTSPFLRSQTKATEEVLPSLWIRNVQLSLLSLPPALFPVLLAALRHGISVPFAHITHPAALLTIAMQVIGGILTALVIKHADNILKGFAVAFSVLLSFAWSAFVLGSSGDGADGTGGMTFNGWFFLGSALTLASTFLYNCQSVETQRGSAGGDRQRERSRSVDGVIDKGNEREGSVSPASSSSSLVGIHSEQPLTVSSIWSSHRQHTVGGPSTSTQIGGSGTSPSPPPDPSCAYNHNGNGRKTSGSSSASFGAPRLMAEAEAAWATVVSYSQIPLATASNDDEDDTHDGQRRGEIVRASERVAEGKEERDRRRLTGSNKARTSIDSEDSTAPDSYSRRDSASAAAVTAAQQSLLPRLPHSSASSPRW</sequence>
<dbReference type="AlphaFoldDB" id="A0A177TXR9"/>
<keyword evidence="8" id="KW-1185">Reference proteome</keyword>
<feature type="compositionally biased region" description="Gly residues" evidence="5">
    <location>
        <begin position="20"/>
        <end position="29"/>
    </location>
</feature>
<feature type="transmembrane region" description="Helical" evidence="6">
    <location>
        <begin position="278"/>
        <end position="302"/>
    </location>
</feature>
<name>A0A177TXR9_9BASI</name>
<protein>
    <recommendedName>
        <fullName evidence="9">UDP-galactose transporter</fullName>
    </recommendedName>
</protein>
<feature type="compositionally biased region" description="Polar residues" evidence="5">
    <location>
        <begin position="593"/>
        <end position="609"/>
    </location>
</feature>
<evidence type="ECO:0000256" key="4">
    <source>
        <dbReference type="ARBA" id="ARBA00023136"/>
    </source>
</evidence>
<dbReference type="Proteomes" id="UP000077521">
    <property type="component" value="Unassembled WGS sequence"/>
</dbReference>
<evidence type="ECO:0000256" key="3">
    <source>
        <dbReference type="ARBA" id="ARBA00022989"/>
    </source>
</evidence>
<accession>A0A177TXR9</accession>
<dbReference type="GO" id="GO:0015165">
    <property type="term" value="F:pyrimidine nucleotide-sugar transmembrane transporter activity"/>
    <property type="evidence" value="ECO:0007669"/>
    <property type="project" value="InterPro"/>
</dbReference>
<evidence type="ECO:0000313" key="8">
    <source>
        <dbReference type="Proteomes" id="UP000077521"/>
    </source>
</evidence>
<feature type="compositionally biased region" description="Basic and acidic residues" evidence="5">
    <location>
        <begin position="512"/>
        <end position="533"/>
    </location>
</feature>
<proteinExistence type="predicted"/>
<evidence type="ECO:0000313" key="7">
    <source>
        <dbReference type="EMBL" id="KAE8260646.1"/>
    </source>
</evidence>
<feature type="transmembrane region" description="Helical" evidence="6">
    <location>
        <begin position="419"/>
        <end position="437"/>
    </location>
</feature>
<feature type="compositionally biased region" description="Low complexity" evidence="5">
    <location>
        <begin position="700"/>
        <end position="711"/>
    </location>
</feature>
<evidence type="ECO:0000256" key="6">
    <source>
        <dbReference type="SAM" id="Phobius"/>
    </source>
</evidence>
<feature type="region of interest" description="Disordered" evidence="5">
    <location>
        <begin position="346"/>
        <end position="366"/>
    </location>
</feature>